<comment type="caution">
    <text evidence="2">The sequence shown here is derived from an EMBL/GenBank/DDBJ whole genome shotgun (WGS) entry which is preliminary data.</text>
</comment>
<keyword evidence="3" id="KW-1185">Reference proteome</keyword>
<sequence>MTSTAQTLPPDERRAFSEVLDDLAQRPGSRLTLGEIVDAFGERGFGALILIIALVSLFPWPPGSKAILSVPMVLLSLELAFQRDRVWLPGWTLNRSLPRQTFARAVGRIMKPVRFVERLSKPRMPWLTGEVADVVTGLTCVFLAVMLALPVPFGDLLPGLTLIVLGLGIMQRDGAAILLGAVGTTACVIYLFLVWAAVTAAVEAIGDWAGRVF</sequence>
<dbReference type="OrthoDB" id="8550083at2"/>
<dbReference type="PANTHER" id="PTHR41795:SF1">
    <property type="entry name" value="EXOPOLYSACCHARIDE SYNTHESIS PROTEIN"/>
    <property type="match status" value="1"/>
</dbReference>
<proteinExistence type="predicted"/>
<accession>A0A8E0NDY9</accession>
<dbReference type="Pfam" id="PF06055">
    <property type="entry name" value="ExoD"/>
    <property type="match status" value="1"/>
</dbReference>
<gene>
    <name evidence="2" type="ORF">MBEBAB_2895</name>
</gene>
<feature type="transmembrane region" description="Helical" evidence="1">
    <location>
        <begin position="153"/>
        <end position="170"/>
    </location>
</feature>
<organism evidence="2 3">
    <name type="scientific">Brevundimonas abyssalis TAR-001</name>
    <dbReference type="NCBI Taxonomy" id="1391729"/>
    <lineage>
        <taxon>Bacteria</taxon>
        <taxon>Pseudomonadati</taxon>
        <taxon>Pseudomonadota</taxon>
        <taxon>Alphaproteobacteria</taxon>
        <taxon>Caulobacterales</taxon>
        <taxon>Caulobacteraceae</taxon>
        <taxon>Brevundimonas</taxon>
    </lineage>
</organism>
<name>A0A8E0NDY9_9CAUL</name>
<feature type="transmembrane region" description="Helical" evidence="1">
    <location>
        <begin position="177"/>
        <end position="198"/>
    </location>
</feature>
<keyword evidence="1" id="KW-0812">Transmembrane</keyword>
<protein>
    <submittedName>
        <fullName evidence="2">Exopolysaccharide synthesis protein exoD-related protein</fullName>
    </submittedName>
</protein>
<evidence type="ECO:0000313" key="3">
    <source>
        <dbReference type="Proteomes" id="UP000016569"/>
    </source>
</evidence>
<dbReference type="AlphaFoldDB" id="A0A8E0NDY9"/>
<keyword evidence="1" id="KW-1133">Transmembrane helix</keyword>
<feature type="transmembrane region" description="Helical" evidence="1">
    <location>
        <begin position="40"/>
        <end position="60"/>
    </location>
</feature>
<dbReference type="InterPro" id="IPR010331">
    <property type="entry name" value="ExoD"/>
</dbReference>
<dbReference type="RefSeq" id="WP_021698739.1">
    <property type="nucleotide sequence ID" value="NZ_BATC01000099.1"/>
</dbReference>
<evidence type="ECO:0000256" key="1">
    <source>
        <dbReference type="SAM" id="Phobius"/>
    </source>
</evidence>
<dbReference type="PANTHER" id="PTHR41795">
    <property type="entry name" value="EXOPOLYSACCHARIDE SYNTHESIS PROTEIN"/>
    <property type="match status" value="1"/>
</dbReference>
<keyword evidence="1" id="KW-0472">Membrane</keyword>
<reference evidence="3" key="1">
    <citation type="journal article" date="2013" name="Genome Announc.">
        <title>Draft Genome Sequence of the Dimorphic Prosthecate Bacterium Brevundimonas abyssalis TAR-001T.</title>
        <authorList>
            <person name="Tsubouchi T."/>
            <person name="Nishi S."/>
            <person name="Usui K."/>
            <person name="Shimane Y."/>
            <person name="Takaki Y."/>
            <person name="Maruyama T."/>
            <person name="Hatada Y."/>
        </authorList>
    </citation>
    <scope>NUCLEOTIDE SEQUENCE [LARGE SCALE GENOMIC DNA]</scope>
    <source>
        <strain evidence="3">TAR-001</strain>
    </source>
</reference>
<evidence type="ECO:0000313" key="2">
    <source>
        <dbReference type="EMBL" id="GAD60645.1"/>
    </source>
</evidence>
<dbReference type="EMBL" id="BATC01000099">
    <property type="protein sequence ID" value="GAD60645.1"/>
    <property type="molecule type" value="Genomic_DNA"/>
</dbReference>
<dbReference type="Proteomes" id="UP000016569">
    <property type="component" value="Unassembled WGS sequence"/>
</dbReference>
<dbReference type="PIRSF" id="PIRSF033239">
    <property type="entry name" value="ExoD"/>
    <property type="match status" value="1"/>
</dbReference>